<evidence type="ECO:0000313" key="2">
    <source>
        <dbReference type="EMBL" id="GFO65510.1"/>
    </source>
</evidence>
<dbReference type="AlphaFoldDB" id="A0A6V8MZJ6"/>
<proteinExistence type="predicted"/>
<protein>
    <recommendedName>
        <fullName evidence="4">Lipoprotein</fullName>
    </recommendedName>
</protein>
<keyword evidence="1" id="KW-0732">Signal</keyword>
<name>A0A6V8MZJ6_9BACT</name>
<dbReference type="Proteomes" id="UP000568888">
    <property type="component" value="Unassembled WGS sequence"/>
</dbReference>
<sequence>MRALFLATVCAGSLFATAAWCATPDWFLLDENPESSFFYDRSGGNKTSEGVIQVRTRVIYSEAGRKEAVKVLKGLPQPAMLHETLYSYEINCVEREGHLLAATHLDNNGNILKSSDLAAATQWQYLPPDTRMGLVIKQACQP</sequence>
<dbReference type="RefSeq" id="WP_183349684.1">
    <property type="nucleotide sequence ID" value="NZ_BLXY01000010.1"/>
</dbReference>
<accession>A0A6V8MZJ6</accession>
<evidence type="ECO:0008006" key="4">
    <source>
        <dbReference type="Google" id="ProtNLM"/>
    </source>
</evidence>
<organism evidence="2 3">
    <name type="scientific">Geomonas paludis</name>
    <dbReference type="NCBI Taxonomy" id="2740185"/>
    <lineage>
        <taxon>Bacteria</taxon>
        <taxon>Pseudomonadati</taxon>
        <taxon>Thermodesulfobacteriota</taxon>
        <taxon>Desulfuromonadia</taxon>
        <taxon>Geobacterales</taxon>
        <taxon>Geobacteraceae</taxon>
        <taxon>Geomonas</taxon>
    </lineage>
</organism>
<feature type="chain" id="PRO_5028414337" description="Lipoprotein" evidence="1">
    <location>
        <begin position="19"/>
        <end position="142"/>
    </location>
</feature>
<reference evidence="3" key="1">
    <citation type="submission" date="2020-06" db="EMBL/GenBank/DDBJ databases">
        <title>Draft genomic sequecing of Geomonas sp. Red736.</title>
        <authorList>
            <person name="Itoh H."/>
            <person name="Xu Z.X."/>
            <person name="Ushijima N."/>
            <person name="Masuda Y."/>
            <person name="Shiratori Y."/>
            <person name="Senoo K."/>
        </authorList>
    </citation>
    <scope>NUCLEOTIDE SEQUENCE [LARGE SCALE GENOMIC DNA]</scope>
    <source>
        <strain evidence="3">Red736</strain>
    </source>
</reference>
<evidence type="ECO:0000313" key="3">
    <source>
        <dbReference type="Proteomes" id="UP000568888"/>
    </source>
</evidence>
<dbReference type="EMBL" id="BLXY01000010">
    <property type="protein sequence ID" value="GFO65510.1"/>
    <property type="molecule type" value="Genomic_DNA"/>
</dbReference>
<feature type="signal peptide" evidence="1">
    <location>
        <begin position="1"/>
        <end position="18"/>
    </location>
</feature>
<gene>
    <name evidence="2" type="ORF">GMPD_34290</name>
</gene>
<comment type="caution">
    <text evidence="2">The sequence shown here is derived from an EMBL/GenBank/DDBJ whole genome shotgun (WGS) entry which is preliminary data.</text>
</comment>
<evidence type="ECO:0000256" key="1">
    <source>
        <dbReference type="SAM" id="SignalP"/>
    </source>
</evidence>